<dbReference type="EMBL" id="UINC01004532">
    <property type="protein sequence ID" value="SVA15013.1"/>
    <property type="molecule type" value="Genomic_DNA"/>
</dbReference>
<keyword evidence="1" id="KW-0812">Transmembrane</keyword>
<dbReference type="PIRSF" id="PIRSF018266">
    <property type="entry name" value="FecR"/>
    <property type="match status" value="1"/>
</dbReference>
<dbReference type="InterPro" id="IPR012373">
    <property type="entry name" value="Ferrdict_sens_TM"/>
</dbReference>
<reference evidence="4" key="1">
    <citation type="submission" date="2018-05" db="EMBL/GenBank/DDBJ databases">
        <authorList>
            <person name="Lanie J.A."/>
            <person name="Ng W.-L."/>
            <person name="Kazmierczak K.M."/>
            <person name="Andrzejewski T.M."/>
            <person name="Davidsen T.M."/>
            <person name="Wayne K.J."/>
            <person name="Tettelin H."/>
            <person name="Glass J.I."/>
            <person name="Rusch D."/>
            <person name="Podicherti R."/>
            <person name="Tsui H.-C.T."/>
            <person name="Winkler M.E."/>
        </authorList>
    </citation>
    <scope>NUCLEOTIDE SEQUENCE</scope>
</reference>
<name>A0A381TLW0_9ZZZZ</name>
<dbReference type="Pfam" id="PF04773">
    <property type="entry name" value="FecR"/>
    <property type="match status" value="1"/>
</dbReference>
<feature type="transmembrane region" description="Helical" evidence="1">
    <location>
        <begin position="69"/>
        <end position="87"/>
    </location>
</feature>
<dbReference type="GO" id="GO:0016989">
    <property type="term" value="F:sigma factor antagonist activity"/>
    <property type="evidence" value="ECO:0007669"/>
    <property type="project" value="TreeGrafter"/>
</dbReference>
<evidence type="ECO:0008006" key="5">
    <source>
        <dbReference type="Google" id="ProtNLM"/>
    </source>
</evidence>
<dbReference type="PANTHER" id="PTHR30273:SF2">
    <property type="entry name" value="PROTEIN FECR"/>
    <property type="match status" value="1"/>
</dbReference>
<accession>A0A381TLW0</accession>
<evidence type="ECO:0000259" key="2">
    <source>
        <dbReference type="Pfam" id="PF04773"/>
    </source>
</evidence>
<dbReference type="PANTHER" id="PTHR30273">
    <property type="entry name" value="PERIPLASMIC SIGNAL SENSOR AND SIGMA FACTOR ACTIVATOR FECR-RELATED"/>
    <property type="match status" value="1"/>
</dbReference>
<evidence type="ECO:0000259" key="3">
    <source>
        <dbReference type="Pfam" id="PF16344"/>
    </source>
</evidence>
<dbReference type="Pfam" id="PF16344">
    <property type="entry name" value="FecR_C"/>
    <property type="match status" value="1"/>
</dbReference>
<organism evidence="4">
    <name type="scientific">marine metagenome</name>
    <dbReference type="NCBI Taxonomy" id="408172"/>
    <lineage>
        <taxon>unclassified sequences</taxon>
        <taxon>metagenomes</taxon>
        <taxon>ecological metagenomes</taxon>
    </lineage>
</organism>
<evidence type="ECO:0000256" key="1">
    <source>
        <dbReference type="SAM" id="Phobius"/>
    </source>
</evidence>
<dbReference type="InterPro" id="IPR032508">
    <property type="entry name" value="FecR_C"/>
</dbReference>
<keyword evidence="1" id="KW-0472">Membrane</keyword>
<keyword evidence="1" id="KW-1133">Transmembrane helix</keyword>
<dbReference type="InterPro" id="IPR006860">
    <property type="entry name" value="FecR"/>
</dbReference>
<sequence length="294" mass="32854">MKKLNNIEKLIWEKSVFADLPRTPEVDDAWMRLEQRIAIADTEPDRGQNQAAPFPLVPILGWQPRLSNIVSLALAALVCLPIVYHLLTTESVLTRYGSIETVLLNDGSSVTLNSSSKLTYKTDFNSDHRNVTLSGEAFFDVQPGLVPFVIHTDYGEVKVLGTTFNVHARPDRFEVGVNTGMVLVSNQTKSIILTRGQRIDVEPSETHFGSAIESYHDYPDWIHNKLVCEQTPLREVCDEIERIFDISFTFTDPSLADVTVTGVLDASDLNSVLSTISLLTQHEFKFDGETCTIL</sequence>
<gene>
    <name evidence="4" type="ORF">METZ01_LOCUS67867</name>
</gene>
<feature type="domain" description="FecR protein" evidence="2">
    <location>
        <begin position="92"/>
        <end position="182"/>
    </location>
</feature>
<proteinExistence type="predicted"/>
<dbReference type="Gene3D" id="2.60.120.1440">
    <property type="match status" value="1"/>
</dbReference>
<dbReference type="AlphaFoldDB" id="A0A381TLW0"/>
<protein>
    <recommendedName>
        <fullName evidence="5">FecR protein domain-containing protein</fullName>
    </recommendedName>
</protein>
<feature type="domain" description="Protein FecR C-terminal" evidence="3">
    <location>
        <begin position="226"/>
        <end position="293"/>
    </location>
</feature>
<evidence type="ECO:0000313" key="4">
    <source>
        <dbReference type="EMBL" id="SVA15013.1"/>
    </source>
</evidence>
<dbReference type="Gene3D" id="3.55.50.30">
    <property type="match status" value="1"/>
</dbReference>